<sequence length="68" mass="7388">MNLLRVSDLQKFAALRAELRDVETVPGEMGNAFRGAHDQHGEVILIQDGDGGWLIGDGVRFIAPGDEI</sequence>
<protein>
    <submittedName>
        <fullName evidence="1">Uncharacterized protein</fullName>
    </submittedName>
</protein>
<comment type="caution">
    <text evidence="1">The sequence shown here is derived from an EMBL/GenBank/DDBJ whole genome shotgun (WGS) entry which is preliminary data.</text>
</comment>
<keyword evidence="2" id="KW-1185">Reference proteome</keyword>
<dbReference type="AlphaFoldDB" id="A0A9W7KQU3"/>
<dbReference type="EMBL" id="QOKW01000021">
    <property type="protein sequence ID" value="KAA0677792.1"/>
    <property type="molecule type" value="Genomic_DNA"/>
</dbReference>
<proteinExistence type="predicted"/>
<accession>A0A9W7KQU3</accession>
<evidence type="ECO:0000313" key="1">
    <source>
        <dbReference type="EMBL" id="KAA0677792.1"/>
    </source>
</evidence>
<name>A0A9W7KQU3_9PROT</name>
<evidence type="ECO:0000313" key="2">
    <source>
        <dbReference type="Proteomes" id="UP000480854"/>
    </source>
</evidence>
<gene>
    <name evidence="1" type="ORF">DS843_21980</name>
</gene>
<dbReference type="Proteomes" id="UP000480854">
    <property type="component" value="Unassembled WGS sequence"/>
</dbReference>
<dbReference type="RefSeq" id="WP_149470985.1">
    <property type="nucleotide sequence ID" value="NZ_QOKW01000021.1"/>
</dbReference>
<organism evidence="1 2">
    <name type="scientific">Roseomonas genomospecies 6</name>
    <dbReference type="NCBI Taxonomy" id="214106"/>
    <lineage>
        <taxon>Bacteria</taxon>
        <taxon>Pseudomonadati</taxon>
        <taxon>Pseudomonadota</taxon>
        <taxon>Alphaproteobacteria</taxon>
        <taxon>Acetobacterales</taxon>
        <taxon>Roseomonadaceae</taxon>
        <taxon>Roseomonas</taxon>
    </lineage>
</organism>
<reference evidence="1 2" key="1">
    <citation type="submission" date="2018-07" db="EMBL/GenBank/DDBJ databases">
        <title>Genome sequence of Azospirillum sp. ATCC 49961.</title>
        <authorList>
            <person name="Sant'Anna F.H."/>
            <person name="Baldani J.I."/>
            <person name="Zilli J.E."/>
            <person name="Reis V.M."/>
            <person name="Hartmann A."/>
            <person name="Cruz L."/>
            <person name="de Souza E.M."/>
            <person name="de Oliveira Pedrosa F."/>
            <person name="Passaglia L.M.P."/>
        </authorList>
    </citation>
    <scope>NUCLEOTIDE SEQUENCE [LARGE SCALE GENOMIC DNA]</scope>
    <source>
        <strain evidence="1 2">ATCC 49961</strain>
    </source>
</reference>